<evidence type="ECO:0000313" key="4">
    <source>
        <dbReference type="EMBL" id="KQB85907.1"/>
    </source>
</evidence>
<dbReference type="STRING" id="1544413.Clow_01648"/>
<keyword evidence="1" id="KW-0175">Coiled coil</keyword>
<dbReference type="PATRIC" id="fig|1544413.3.peg.1651"/>
<protein>
    <submittedName>
        <fullName evidence="4">Septum formation initiator</fullName>
    </submittedName>
</protein>
<evidence type="ECO:0000256" key="3">
    <source>
        <dbReference type="SAM" id="Phobius"/>
    </source>
</evidence>
<evidence type="ECO:0000256" key="1">
    <source>
        <dbReference type="SAM" id="Coils"/>
    </source>
</evidence>
<keyword evidence="3" id="KW-1133">Transmembrane helix</keyword>
<feature type="region of interest" description="Disordered" evidence="2">
    <location>
        <begin position="1"/>
        <end position="28"/>
    </location>
</feature>
<sequence length="182" mass="20402">MAPSDRKPKRQRGRVPVSHRDTEPEGPRARLRVPTVRLSIAESAVIVVVAILILGAVAVPLRNYFQGRTDIARTTEAIAQKQEEKDRLLSEIDRYGSEAYQREEARKRLGVIEEGETAFRILDPAMSTGSEAAQDQDEEGAQQWWSVLWDSITIPDSATSEEPLEAGEVDTHMPIEEERPLD</sequence>
<reference evidence="4 5" key="1">
    <citation type="submission" date="2015-10" db="EMBL/GenBank/DDBJ databases">
        <title>Corynebacteirum lowii and Corynebacterium oculi species nova, derived from human clinical disease and and emended description of Corynebacterium mastiditis.</title>
        <authorList>
            <person name="Bernard K."/>
            <person name="Pacheco A.L."/>
            <person name="Mcdougall C."/>
            <person name="Burtx T."/>
            <person name="Weibe D."/>
            <person name="Tyler S."/>
            <person name="Olson A.B."/>
            <person name="Cnockaert M."/>
            <person name="Eguchi H."/>
            <person name="Kuwahara T."/>
            <person name="Nakayama-Imaohji H."/>
            <person name="Boudewijins M."/>
            <person name="Van Hoecke F."/>
            <person name="Bernier A.-M."/>
            <person name="Vandamme P."/>
        </authorList>
    </citation>
    <scope>NUCLEOTIDE SEQUENCE [LARGE SCALE GENOMIC DNA]</scope>
    <source>
        <strain evidence="4 5">NML 130206</strain>
    </source>
</reference>
<dbReference type="EMBL" id="LKEV01000005">
    <property type="protein sequence ID" value="KQB85907.1"/>
    <property type="molecule type" value="Genomic_DNA"/>
</dbReference>
<gene>
    <name evidence="4" type="ORF">Clow_01648</name>
</gene>
<evidence type="ECO:0000256" key="2">
    <source>
        <dbReference type="SAM" id="MobiDB-lite"/>
    </source>
</evidence>
<feature type="coiled-coil region" evidence="1">
    <location>
        <begin position="71"/>
        <end position="98"/>
    </location>
</feature>
<proteinExistence type="predicted"/>
<feature type="compositionally biased region" description="Basic and acidic residues" evidence="2">
    <location>
        <begin position="169"/>
        <end position="182"/>
    </location>
</feature>
<dbReference type="InterPro" id="IPR007060">
    <property type="entry name" value="FtsL/DivIC"/>
</dbReference>
<evidence type="ECO:0000313" key="5">
    <source>
        <dbReference type="Proteomes" id="UP000050488"/>
    </source>
</evidence>
<keyword evidence="3" id="KW-0472">Membrane</keyword>
<dbReference type="RefSeq" id="WP_069724600.1">
    <property type="nucleotide sequence ID" value="NZ_JAUSQY010000001.1"/>
</dbReference>
<dbReference type="AlphaFoldDB" id="A0A0Q0UDD3"/>
<keyword evidence="5" id="KW-1185">Reference proteome</keyword>
<feature type="region of interest" description="Disordered" evidence="2">
    <location>
        <begin position="156"/>
        <end position="182"/>
    </location>
</feature>
<keyword evidence="3" id="KW-0812">Transmembrane</keyword>
<dbReference type="Proteomes" id="UP000050488">
    <property type="component" value="Unassembled WGS sequence"/>
</dbReference>
<dbReference type="Pfam" id="PF04977">
    <property type="entry name" value="DivIC"/>
    <property type="match status" value="1"/>
</dbReference>
<organism evidence="4 5">
    <name type="scientific">Corynebacterium lowii</name>
    <dbReference type="NCBI Taxonomy" id="1544413"/>
    <lineage>
        <taxon>Bacteria</taxon>
        <taxon>Bacillati</taxon>
        <taxon>Actinomycetota</taxon>
        <taxon>Actinomycetes</taxon>
        <taxon>Mycobacteriales</taxon>
        <taxon>Corynebacteriaceae</taxon>
        <taxon>Corynebacterium</taxon>
    </lineage>
</organism>
<name>A0A0Q0UDD3_9CORY</name>
<accession>A0A0Q0UDD3</accession>
<feature type="transmembrane region" description="Helical" evidence="3">
    <location>
        <begin position="38"/>
        <end position="61"/>
    </location>
</feature>
<comment type="caution">
    <text evidence="4">The sequence shown here is derived from an EMBL/GenBank/DDBJ whole genome shotgun (WGS) entry which is preliminary data.</text>
</comment>
<feature type="compositionally biased region" description="Basic and acidic residues" evidence="2">
    <location>
        <begin position="18"/>
        <end position="28"/>
    </location>
</feature>